<dbReference type="AlphaFoldDB" id="A0A699YUD9"/>
<comment type="caution">
    <text evidence="2">The sequence shown here is derived from an EMBL/GenBank/DDBJ whole genome shotgun (WGS) entry which is preliminary data.</text>
</comment>
<feature type="non-terminal residue" evidence="2">
    <location>
        <position position="1"/>
    </location>
</feature>
<feature type="compositionally biased region" description="Polar residues" evidence="1">
    <location>
        <begin position="71"/>
        <end position="81"/>
    </location>
</feature>
<dbReference type="EMBL" id="BLLF01000658">
    <property type="protein sequence ID" value="GFH13847.1"/>
    <property type="molecule type" value="Genomic_DNA"/>
</dbReference>
<feature type="region of interest" description="Disordered" evidence="1">
    <location>
        <begin position="69"/>
        <end position="121"/>
    </location>
</feature>
<dbReference type="Proteomes" id="UP000485058">
    <property type="component" value="Unassembled WGS sequence"/>
</dbReference>
<organism evidence="2 3">
    <name type="scientific">Haematococcus lacustris</name>
    <name type="common">Green alga</name>
    <name type="synonym">Haematococcus pluvialis</name>
    <dbReference type="NCBI Taxonomy" id="44745"/>
    <lineage>
        <taxon>Eukaryota</taxon>
        <taxon>Viridiplantae</taxon>
        <taxon>Chlorophyta</taxon>
        <taxon>core chlorophytes</taxon>
        <taxon>Chlorophyceae</taxon>
        <taxon>CS clade</taxon>
        <taxon>Chlamydomonadales</taxon>
        <taxon>Haematococcaceae</taxon>
        <taxon>Haematococcus</taxon>
    </lineage>
</organism>
<evidence type="ECO:0000256" key="1">
    <source>
        <dbReference type="SAM" id="MobiDB-lite"/>
    </source>
</evidence>
<evidence type="ECO:0000313" key="2">
    <source>
        <dbReference type="EMBL" id="GFH13847.1"/>
    </source>
</evidence>
<keyword evidence="3" id="KW-1185">Reference proteome</keyword>
<name>A0A699YUD9_HAELA</name>
<feature type="compositionally biased region" description="Low complexity" evidence="1">
    <location>
        <begin position="82"/>
        <end position="97"/>
    </location>
</feature>
<reference evidence="2 3" key="1">
    <citation type="submission" date="2020-02" db="EMBL/GenBank/DDBJ databases">
        <title>Draft genome sequence of Haematococcus lacustris strain NIES-144.</title>
        <authorList>
            <person name="Morimoto D."/>
            <person name="Nakagawa S."/>
            <person name="Yoshida T."/>
            <person name="Sawayama S."/>
        </authorList>
    </citation>
    <scope>NUCLEOTIDE SEQUENCE [LARGE SCALE GENOMIC DNA]</scope>
    <source>
        <strain evidence="2 3">NIES-144</strain>
    </source>
</reference>
<sequence length="141" mass="14424">MGLMGAILTHPLCLQQLGGDTDEPSKEVLAAAVLNLCEHNKAGLALNVSLCLSKANVDLLTEYYLSHSRRTAQQPTQATVASSSHSGPSSSMASSSSPEGHITPGGPGSSTGQGGQQGSAAGAHPLMQRLGRCVKMDLMVV</sequence>
<proteinExistence type="predicted"/>
<gene>
    <name evidence="2" type="ORF">HaLaN_09802</name>
</gene>
<protein>
    <submittedName>
        <fullName evidence="2">Uncharacterized protein</fullName>
    </submittedName>
</protein>
<evidence type="ECO:0000313" key="3">
    <source>
        <dbReference type="Proteomes" id="UP000485058"/>
    </source>
</evidence>
<accession>A0A699YUD9</accession>
<feature type="compositionally biased region" description="Gly residues" evidence="1">
    <location>
        <begin position="103"/>
        <end position="117"/>
    </location>
</feature>